<feature type="domain" description="Translocation and assembly module TamB C-terminal" evidence="7">
    <location>
        <begin position="207"/>
        <end position="386"/>
    </location>
</feature>
<evidence type="ECO:0000256" key="1">
    <source>
        <dbReference type="ARBA" id="ARBA00004167"/>
    </source>
</evidence>
<evidence type="ECO:0000256" key="4">
    <source>
        <dbReference type="ARBA" id="ARBA00023136"/>
    </source>
</evidence>
<protein>
    <submittedName>
        <fullName evidence="8">DUF748 domain-containing protein</fullName>
    </submittedName>
</protein>
<comment type="subcellular location">
    <subcellularLocation>
        <location evidence="1">Membrane</location>
        <topology evidence="1">Single-pass membrane protein</topology>
    </subcellularLocation>
</comment>
<sequence>MTQSPNPEQPPAFYRYLLRLLTSRTAIALSTVLLLSLAGGIWWAWLWVHQALAPLIEQNLKELLGRPIQLGQIERVSLTGIRFGASSLPATPTDRDRATIQAVDTAFSPLRLLFDRTLQLDVTLVQPVAYIDQTKDGNWIATTIKPQEESGPIRTELRSIRVRQGDLVLQPFPDPQIPNAAIAFKQVDGVVRLFDQNQRFQYDVNAEVTSGGRVDLAGETRPKTGETDLSVQTQSVLATNVSRLVKIPAVAFQGGRVDGELKAQFRPNQPVNLSGTATLDDVTAQVENVPQQFANTTGQLTFADTTIRLNKMRSRFGRVFATAEGTIDTQAGFDVAANVPSATAQDILNTLELSSPVPLEGTFQADLDLQGDLQKPVLNGRVRSIRPAQIDRVDFQSISGGFQLQTAGTPSIAFSNVRAVPQAGGLITGNGRVVLAQQPQIAFSAQANAVPGDAIASRYASNSALKIGTVDAIATVSGSPSNLRTVVQFQAPQATYPGRGELVIAGQQVQLQNSTFQVAGGTVAATGQLLNGQFQASATVAGVALNQFAQDLRGQLSGNVQLSGTTEALTLAGVRAAGQVRFSEGVAIVADPLTAQFRWDGQQIQVQEATAPGLVARGSVGVQTQGTPQISGFDLAVQASRVDIQTVAATLPDGVAVVGQADFNGRVTGTPNAPNAVGNLSLRNFSVNGVAFDPILAGTVAYRSQQRTELNLTGQRITGTPDQILATLDSNNRPLSFFVRRDQAIARGRSAGETLLAELQSVPVALLRQLAPQTGATLAAISGNLSGNVALNTNTLEARGDVAIAAPRFGRIAGDEFRGQFSFIDGVARLSGGELRRGESAIALNGNFQTTGNQPVQFQISFNQENIQDLLQTLSISELSDLATGLQAPTLGQATDLTPLEQIQLANTPIEVRLQKLAQVRRQLAQQPSQPQPATLPTLAELQGNLSGAVNITGSLQQGLAFGFNVRGSEINWGEYAINNLVAQGNFADGVLSVSPAQLTLNDSAIAFSGEVGETLDGQLRVSNLPLELAQPFLQQLPVTVAGRLNTVTTLSGSLDNPSANGVLNIVKGRVNDQPIQQADLNFQYANARLRFNSDIFLTETEPLSVVGNIPIALPFASVQPTSDQIQLQANLKDSGFALLNLFTDQVTWVNGQGQLNIGIAGTLSQPMIQGTVALQNATVRSKALPQPLTNVTGIAQFNGDRLTVEALQAQFNQQPLSAQGILPILATASATEAAAANPLTIALNNLTLNVDNLYQGNVGGNVVVAGTAFRPTLGGTIRLSNGEVNIGAQANDTATATAATTPSSSLNNQIDNQIDDGAIAATGATAPPSTPSQLSTREPRNLAPIGFDNLQLVLANNVRVTSPPLISFDTEGTITLNGTLADPRPEGTVRLTGGQVNLFTTQFRLERGVEQTAQFTPNGGLDPILNVQLVALVPETTGSRLPQLRRASEVADNPFADELATSIGTLRTIRVEAQVTGSASELSQNLTLTSTPTRSRTEILALVGGSLLDTIGQAGTTVGIANIAGTALSNQLQGTITEIGQAIGLSELRIFPTVVNSTTARSSTLSLAAEGIIDISGNFSVSVSRVFASDEPLRYGVVYRINDETLVRGSTDLAGDSRAVIEYQTRF</sequence>
<evidence type="ECO:0000256" key="3">
    <source>
        <dbReference type="ARBA" id="ARBA00022989"/>
    </source>
</evidence>
<dbReference type="Pfam" id="PF04357">
    <property type="entry name" value="TamB"/>
    <property type="match status" value="2"/>
</dbReference>
<gene>
    <name evidence="8" type="ORF">GS601_12705</name>
</gene>
<proteinExistence type="predicted"/>
<dbReference type="RefSeq" id="WP_162423665.1">
    <property type="nucleotide sequence ID" value="NZ_WVIE01000013.1"/>
</dbReference>
<evidence type="ECO:0000313" key="8">
    <source>
        <dbReference type="EMBL" id="NDJ18139.1"/>
    </source>
</evidence>
<organism evidence="8 9">
    <name type="scientific">Myxacorys almedinensis A</name>
    <dbReference type="NCBI Taxonomy" id="2690445"/>
    <lineage>
        <taxon>Bacteria</taxon>
        <taxon>Bacillati</taxon>
        <taxon>Cyanobacteriota</taxon>
        <taxon>Cyanophyceae</taxon>
        <taxon>Leptolyngbyales</taxon>
        <taxon>Leptolyngbyaceae</taxon>
        <taxon>Myxacorys</taxon>
        <taxon>Myxacorys almedinensis</taxon>
    </lineage>
</organism>
<keyword evidence="3 6" id="KW-1133">Transmembrane helix</keyword>
<dbReference type="PANTHER" id="PTHR34457">
    <property type="entry name" value="EMBRYO DEFECTIVE 2410"/>
    <property type="match status" value="1"/>
</dbReference>
<evidence type="ECO:0000256" key="5">
    <source>
        <dbReference type="SAM" id="MobiDB-lite"/>
    </source>
</evidence>
<comment type="caution">
    <text evidence="8">The sequence shown here is derived from an EMBL/GenBank/DDBJ whole genome shotgun (WGS) entry which is preliminary data.</text>
</comment>
<dbReference type="InterPro" id="IPR007452">
    <property type="entry name" value="TamB_C"/>
</dbReference>
<name>A0A8J8CIZ8_9CYAN</name>
<dbReference type="PANTHER" id="PTHR34457:SF3">
    <property type="entry name" value="PROTEIN TIC236, CHLOROPLASTIC"/>
    <property type="match status" value="1"/>
</dbReference>
<evidence type="ECO:0000313" key="9">
    <source>
        <dbReference type="Proteomes" id="UP000646053"/>
    </source>
</evidence>
<dbReference type="Proteomes" id="UP000646053">
    <property type="component" value="Unassembled WGS sequence"/>
</dbReference>
<dbReference type="GO" id="GO:0005886">
    <property type="term" value="C:plasma membrane"/>
    <property type="evidence" value="ECO:0007669"/>
    <property type="project" value="InterPro"/>
</dbReference>
<keyword evidence="4 6" id="KW-0472">Membrane</keyword>
<feature type="region of interest" description="Disordered" evidence="5">
    <location>
        <begin position="1322"/>
        <end position="1341"/>
    </location>
</feature>
<keyword evidence="9" id="KW-1185">Reference proteome</keyword>
<dbReference type="InterPro" id="IPR053022">
    <property type="entry name" value="Chloroplast_translocon_comp"/>
</dbReference>
<dbReference type="GO" id="GO:0009306">
    <property type="term" value="P:protein secretion"/>
    <property type="evidence" value="ECO:0007669"/>
    <property type="project" value="InterPro"/>
</dbReference>
<evidence type="ECO:0000259" key="7">
    <source>
        <dbReference type="Pfam" id="PF04357"/>
    </source>
</evidence>
<evidence type="ECO:0000256" key="6">
    <source>
        <dbReference type="SAM" id="Phobius"/>
    </source>
</evidence>
<feature type="domain" description="Translocation and assembly module TamB C-terminal" evidence="7">
    <location>
        <begin position="1208"/>
        <end position="1628"/>
    </location>
</feature>
<evidence type="ECO:0000256" key="2">
    <source>
        <dbReference type="ARBA" id="ARBA00022692"/>
    </source>
</evidence>
<reference evidence="8" key="1">
    <citation type="submission" date="2019-12" db="EMBL/GenBank/DDBJ databases">
        <title>High-Quality draft genome sequences of three cyanobacteria isolated from the limestone walls of the Old Cathedral of Coimbra.</title>
        <authorList>
            <person name="Tiago I."/>
            <person name="Soares F."/>
            <person name="Portugal A."/>
        </authorList>
    </citation>
    <scope>NUCLEOTIDE SEQUENCE</scope>
    <source>
        <strain evidence="8">A</strain>
    </source>
</reference>
<feature type="transmembrane region" description="Helical" evidence="6">
    <location>
        <begin position="25"/>
        <end position="48"/>
    </location>
</feature>
<keyword evidence="2 6" id="KW-0812">Transmembrane</keyword>
<accession>A0A8J8CIZ8</accession>
<dbReference type="EMBL" id="WVIE01000013">
    <property type="protein sequence ID" value="NDJ18139.1"/>
    <property type="molecule type" value="Genomic_DNA"/>
</dbReference>